<feature type="compositionally biased region" description="Polar residues" evidence="1">
    <location>
        <begin position="130"/>
        <end position="155"/>
    </location>
</feature>
<feature type="region of interest" description="Disordered" evidence="1">
    <location>
        <begin position="1"/>
        <end position="23"/>
    </location>
</feature>
<feature type="compositionally biased region" description="Polar residues" evidence="1">
    <location>
        <begin position="110"/>
        <end position="121"/>
    </location>
</feature>
<evidence type="ECO:0000313" key="2">
    <source>
        <dbReference type="EMBL" id="GFQ93575.1"/>
    </source>
</evidence>
<organism evidence="2 3">
    <name type="scientific">Trichonephila clavata</name>
    <name type="common">Joro spider</name>
    <name type="synonym">Nephila clavata</name>
    <dbReference type="NCBI Taxonomy" id="2740835"/>
    <lineage>
        <taxon>Eukaryota</taxon>
        <taxon>Metazoa</taxon>
        <taxon>Ecdysozoa</taxon>
        <taxon>Arthropoda</taxon>
        <taxon>Chelicerata</taxon>
        <taxon>Arachnida</taxon>
        <taxon>Araneae</taxon>
        <taxon>Araneomorphae</taxon>
        <taxon>Entelegynae</taxon>
        <taxon>Araneoidea</taxon>
        <taxon>Nephilidae</taxon>
        <taxon>Trichonephila</taxon>
    </lineage>
</organism>
<name>A0A8X6L0T7_TRICU</name>
<evidence type="ECO:0000313" key="3">
    <source>
        <dbReference type="Proteomes" id="UP000887116"/>
    </source>
</evidence>
<dbReference type="Proteomes" id="UP000887116">
    <property type="component" value="Unassembled WGS sequence"/>
</dbReference>
<sequence length="155" mass="17067">MSQPNSDETKTSPSPIASRTRGIVREMESKTTSCCCLLCGYYVKDIHMLMPHVLQHPASARRRKVEHQLTKALEAANREAMNSSIPSAEVLVATDPTPPLHQTPEEIHSPISSPNSGNEASQVKLGHHGSAQSTRLHQRNTGLRTSPRQDMSQRP</sequence>
<feature type="compositionally biased region" description="Polar residues" evidence="1">
    <location>
        <begin position="1"/>
        <end position="17"/>
    </location>
</feature>
<dbReference type="EMBL" id="BMAO01024173">
    <property type="protein sequence ID" value="GFQ93575.1"/>
    <property type="molecule type" value="Genomic_DNA"/>
</dbReference>
<keyword evidence="3" id="KW-1185">Reference proteome</keyword>
<accession>A0A8X6L0T7</accession>
<protein>
    <submittedName>
        <fullName evidence="2">Uncharacterized protein</fullName>
    </submittedName>
</protein>
<gene>
    <name evidence="2" type="ORF">TNCT_476371</name>
</gene>
<reference evidence="2" key="1">
    <citation type="submission" date="2020-07" db="EMBL/GenBank/DDBJ databases">
        <title>Multicomponent nature underlies the extraordinary mechanical properties of spider dragline silk.</title>
        <authorList>
            <person name="Kono N."/>
            <person name="Nakamura H."/>
            <person name="Mori M."/>
            <person name="Yoshida Y."/>
            <person name="Ohtoshi R."/>
            <person name="Malay A.D."/>
            <person name="Moran D.A.P."/>
            <person name="Tomita M."/>
            <person name="Numata K."/>
            <person name="Arakawa K."/>
        </authorList>
    </citation>
    <scope>NUCLEOTIDE SEQUENCE</scope>
</reference>
<comment type="caution">
    <text evidence="2">The sequence shown here is derived from an EMBL/GenBank/DDBJ whole genome shotgun (WGS) entry which is preliminary data.</text>
</comment>
<evidence type="ECO:0000256" key="1">
    <source>
        <dbReference type="SAM" id="MobiDB-lite"/>
    </source>
</evidence>
<proteinExistence type="predicted"/>
<feature type="region of interest" description="Disordered" evidence="1">
    <location>
        <begin position="92"/>
        <end position="155"/>
    </location>
</feature>
<dbReference type="AlphaFoldDB" id="A0A8X6L0T7"/>